<feature type="region of interest" description="Disordered" evidence="1">
    <location>
        <begin position="1092"/>
        <end position="1125"/>
    </location>
</feature>
<feature type="region of interest" description="Disordered" evidence="1">
    <location>
        <begin position="438"/>
        <end position="539"/>
    </location>
</feature>
<feature type="region of interest" description="Disordered" evidence="1">
    <location>
        <begin position="578"/>
        <end position="862"/>
    </location>
</feature>
<feature type="region of interest" description="Disordered" evidence="1">
    <location>
        <begin position="278"/>
        <end position="298"/>
    </location>
</feature>
<reference evidence="2" key="2">
    <citation type="submission" date="2021-03" db="UniProtKB">
        <authorList>
            <consortium name="EnsemblPlants"/>
        </authorList>
    </citation>
    <scope>IDENTIFICATION</scope>
</reference>
<dbReference type="OMA" id="GASEFSW"/>
<feature type="compositionally biased region" description="Polar residues" evidence="1">
    <location>
        <begin position="975"/>
        <end position="991"/>
    </location>
</feature>
<keyword evidence="3" id="KW-1185">Reference proteome</keyword>
<evidence type="ECO:0008006" key="4">
    <source>
        <dbReference type="Google" id="ProtNLM"/>
    </source>
</evidence>
<feature type="compositionally biased region" description="Basic and acidic residues" evidence="1">
    <location>
        <begin position="400"/>
        <end position="423"/>
    </location>
</feature>
<dbReference type="PANTHER" id="PTHR31008">
    <property type="entry name" value="COP1-INTERACTING PROTEIN-RELATED"/>
    <property type="match status" value="1"/>
</dbReference>
<feature type="compositionally biased region" description="Polar residues" evidence="1">
    <location>
        <begin position="686"/>
        <end position="710"/>
    </location>
</feature>
<organism evidence="2 3">
    <name type="scientific">Chenopodium quinoa</name>
    <name type="common">Quinoa</name>
    <dbReference type="NCBI Taxonomy" id="63459"/>
    <lineage>
        <taxon>Eukaryota</taxon>
        <taxon>Viridiplantae</taxon>
        <taxon>Streptophyta</taxon>
        <taxon>Embryophyta</taxon>
        <taxon>Tracheophyta</taxon>
        <taxon>Spermatophyta</taxon>
        <taxon>Magnoliopsida</taxon>
        <taxon>eudicotyledons</taxon>
        <taxon>Gunneridae</taxon>
        <taxon>Pentapetalae</taxon>
        <taxon>Caryophyllales</taxon>
        <taxon>Chenopodiaceae</taxon>
        <taxon>Chenopodioideae</taxon>
        <taxon>Atripliceae</taxon>
        <taxon>Chenopodium</taxon>
    </lineage>
</organism>
<proteinExistence type="predicted"/>
<feature type="compositionally biased region" description="Low complexity" evidence="1">
    <location>
        <begin position="711"/>
        <end position="725"/>
    </location>
</feature>
<feature type="compositionally biased region" description="Basic and acidic residues" evidence="1">
    <location>
        <begin position="831"/>
        <end position="853"/>
    </location>
</feature>
<sequence>MAIAKTVGYGLQEPSSSYKQATFTANSVNECGTMECVAYFPTHGSLRVVAQAALATITSQAIRKLKTAGTSRQNQPAFEIIDKVQGGAWAPMIKASGSSTSKGRKPYGACICSKEEEEMVADGPLDQLLEHLPSIKDQIVKGSCDNFILVLPNSVGDRGWFTKATLARFLQIINSPDALKKSITICNELSQLEETRKFHLSLYTQADRVTSSDNSKNELLRAMDSRIAALTEELVSTFNVAAGAALSYQEMNCLQEFCQHFGDVDVRTLLLKLSERSQKGQTNVPVNNKKSPVPTISKSDYENKINAFIQTAGQTNSLKPVQYNASPAKAAELERQSSTGSDNSSFSSEDDRPSATERSRTLVRSASPRRSASPMRKVQIGRSGSRRTPALTIKSLTHFPARDKTSSYRDTCEESDEPTKKTEINVTRMSVQDAISLFERKQRDQTDEGQKKTATDNSTNPNKAVLRRWSSGMSESQKSMTQDTMEHTASENNAEYEDVQRSAEVKLDAVPDTEDQDMEENMRSEGGKTIALNPSEDEGLVCQTEETFEKVDSAEWNRQKEEELNKMLMKFAEYNMSNHKITEPDNKKNRVSRLGQSGGVNSHHKEKKDEKMSREKSGKRVEKQAGIRPKQRVPEKPKPEKSTAKASDIVKKLPASRTLNANKNSPVSLNSKKESLKPAVPKKLASRSSSLPATRKSWPSTPSPRMTETLPTKSPTITSSVTSVPRQKSQSLAPRQKSQSPGPVSRPSPKLEKPQLQQKDVKKQQIDTKKNLKKVDDNKSRMVPKSGRSMIKTMAPEEDAAAVNPAKAVVRKKVTKKSSVVPLEVKPSVRKVSEKSPAKLLEKSPTKILEKSPAKNSASRKRGILPQAEEILSKSVDPLNIADNVVTVTSDTVHLESEDLQTQYDHLELEIETEAEKPEDSGEKEISVEAPAQDDEVVDRMLESPAKIQIPPAQESLISPAAWEESNLPDAAGPSTDSTASSLPNPDTVDSGTRVRHSLSQMLLEETSEPDIIEWGNAEHPPSMVYQKDAPKGFKRLLKFARKNKEANGGTWASPYTSEGEDDGDEYRNLGKRNSDNLLKVALHSKNYAEGFLSDSEPHSARSNTSNTSARSSNKFQDGHASSRGSRSFFSLSAFRGKN</sequence>
<feature type="compositionally biased region" description="Polar residues" evidence="1">
    <location>
        <begin position="471"/>
        <end position="483"/>
    </location>
</feature>
<feature type="compositionally biased region" description="Low complexity" evidence="1">
    <location>
        <begin position="1101"/>
        <end position="1113"/>
    </location>
</feature>
<feature type="compositionally biased region" description="Low complexity" evidence="1">
    <location>
        <begin position="337"/>
        <end position="347"/>
    </location>
</feature>
<feature type="compositionally biased region" description="Low complexity" evidence="1">
    <location>
        <begin position="364"/>
        <end position="376"/>
    </location>
</feature>
<feature type="region of interest" description="Disordered" evidence="1">
    <location>
        <begin position="1046"/>
        <end position="1071"/>
    </location>
</feature>
<evidence type="ECO:0000313" key="2">
    <source>
        <dbReference type="EnsemblPlants" id="AUR62031674-RA:cds"/>
    </source>
</evidence>
<evidence type="ECO:0000256" key="1">
    <source>
        <dbReference type="SAM" id="MobiDB-lite"/>
    </source>
</evidence>
<dbReference type="Proteomes" id="UP000596660">
    <property type="component" value="Unplaced"/>
</dbReference>
<feature type="compositionally biased region" description="Polar residues" evidence="1">
    <location>
        <begin position="657"/>
        <end position="670"/>
    </location>
</feature>
<evidence type="ECO:0000313" key="3">
    <source>
        <dbReference type="Proteomes" id="UP000596660"/>
    </source>
</evidence>
<reference evidence="2" key="1">
    <citation type="journal article" date="2017" name="Nature">
        <title>The genome of Chenopodium quinoa.</title>
        <authorList>
            <person name="Jarvis D.E."/>
            <person name="Ho Y.S."/>
            <person name="Lightfoot D.J."/>
            <person name="Schmoeckel S.M."/>
            <person name="Li B."/>
            <person name="Borm T.J.A."/>
            <person name="Ohyanagi H."/>
            <person name="Mineta K."/>
            <person name="Michell C.T."/>
            <person name="Saber N."/>
            <person name="Kharbatia N.M."/>
            <person name="Rupper R.R."/>
            <person name="Sharp A.R."/>
            <person name="Dally N."/>
            <person name="Boughton B.A."/>
            <person name="Woo Y.H."/>
            <person name="Gao G."/>
            <person name="Schijlen E.G.W.M."/>
            <person name="Guo X."/>
            <person name="Momin A.A."/>
            <person name="Negrao S."/>
            <person name="Al-Babili S."/>
            <person name="Gehring C."/>
            <person name="Roessner U."/>
            <person name="Jung C."/>
            <person name="Murphy K."/>
            <person name="Arold S.T."/>
            <person name="Gojobori T."/>
            <person name="van der Linden C.G."/>
            <person name="van Loo E.N."/>
            <person name="Jellen E.N."/>
            <person name="Maughan P.J."/>
            <person name="Tester M."/>
        </authorList>
    </citation>
    <scope>NUCLEOTIDE SEQUENCE [LARGE SCALE GENOMIC DNA]</scope>
    <source>
        <strain evidence="2">cv. PI 614886</strain>
    </source>
</reference>
<feature type="compositionally biased region" description="Basic and acidic residues" evidence="1">
    <location>
        <begin position="498"/>
        <end position="509"/>
    </location>
</feature>
<dbReference type="PANTHER" id="PTHR31008:SF5">
    <property type="entry name" value="EXPRESSED PROTEIN"/>
    <property type="match status" value="1"/>
</dbReference>
<feature type="compositionally biased region" description="Basic and acidic residues" evidence="1">
    <location>
        <begin position="632"/>
        <end position="651"/>
    </location>
</feature>
<feature type="region of interest" description="Disordered" evidence="1">
    <location>
        <begin position="324"/>
        <end position="423"/>
    </location>
</feature>
<feature type="compositionally biased region" description="Basic and acidic residues" evidence="1">
    <location>
        <begin position="438"/>
        <end position="454"/>
    </location>
</feature>
<dbReference type="EnsemblPlants" id="AUR62031674-RA">
    <property type="protein sequence ID" value="AUR62031674-RA:cds"/>
    <property type="gene ID" value="AUR62031674"/>
</dbReference>
<accession>A0A803ML62</accession>
<dbReference type="AlphaFoldDB" id="A0A803ML62"/>
<feature type="compositionally biased region" description="Basic and acidic residues" evidence="1">
    <location>
        <begin position="749"/>
        <end position="780"/>
    </location>
</feature>
<dbReference type="Gramene" id="AUR62031674-RA">
    <property type="protein sequence ID" value="AUR62031674-RA:cds"/>
    <property type="gene ID" value="AUR62031674"/>
</dbReference>
<feature type="region of interest" description="Disordered" evidence="1">
    <location>
        <begin position="897"/>
        <end position="995"/>
    </location>
</feature>
<feature type="compositionally biased region" description="Polar residues" evidence="1">
    <location>
        <begin position="279"/>
        <end position="298"/>
    </location>
</feature>
<protein>
    <recommendedName>
        <fullName evidence="4">COP1-interacting protein 7</fullName>
    </recommendedName>
</protein>
<name>A0A803ML62_CHEQI</name>
<feature type="compositionally biased region" description="Polar residues" evidence="1">
    <location>
        <begin position="726"/>
        <end position="742"/>
    </location>
</feature>
<feature type="compositionally biased region" description="Basic and acidic residues" evidence="1">
    <location>
        <begin position="349"/>
        <end position="360"/>
    </location>
</feature>
<feature type="compositionally biased region" description="Basic and acidic residues" evidence="1">
    <location>
        <begin position="905"/>
        <end position="927"/>
    </location>
</feature>
<feature type="compositionally biased region" description="Basic and acidic residues" evidence="1">
    <location>
        <begin position="607"/>
        <end position="625"/>
    </location>
</feature>